<reference evidence="6" key="1">
    <citation type="submission" date="2023-03" db="EMBL/GenBank/DDBJ databases">
        <title>Massive genome expansion in bonnet fungi (Mycena s.s.) driven by repeated elements and novel gene families across ecological guilds.</title>
        <authorList>
            <consortium name="Lawrence Berkeley National Laboratory"/>
            <person name="Harder C.B."/>
            <person name="Miyauchi S."/>
            <person name="Viragh M."/>
            <person name="Kuo A."/>
            <person name="Thoen E."/>
            <person name="Andreopoulos B."/>
            <person name="Lu D."/>
            <person name="Skrede I."/>
            <person name="Drula E."/>
            <person name="Henrissat B."/>
            <person name="Morin E."/>
            <person name="Kohler A."/>
            <person name="Barry K."/>
            <person name="LaButti K."/>
            <person name="Morin E."/>
            <person name="Salamov A."/>
            <person name="Lipzen A."/>
            <person name="Mereny Z."/>
            <person name="Hegedus B."/>
            <person name="Baldrian P."/>
            <person name="Stursova M."/>
            <person name="Weitz H."/>
            <person name="Taylor A."/>
            <person name="Grigoriev I.V."/>
            <person name="Nagy L.G."/>
            <person name="Martin F."/>
            <person name="Kauserud H."/>
        </authorList>
    </citation>
    <scope>NUCLEOTIDE SEQUENCE</scope>
    <source>
        <strain evidence="6">CBHHK182m</strain>
    </source>
</reference>
<proteinExistence type="predicted"/>
<evidence type="ECO:0000259" key="5">
    <source>
        <dbReference type="SMART" id="SM00249"/>
    </source>
</evidence>
<comment type="caution">
    <text evidence="6">The sequence shown here is derived from an EMBL/GenBank/DDBJ whole genome shotgun (WGS) entry which is preliminary data.</text>
</comment>
<feature type="domain" description="Zinc finger PHD-type" evidence="5">
    <location>
        <begin position="891"/>
        <end position="955"/>
    </location>
</feature>
<dbReference type="CDD" id="cd15489">
    <property type="entry name" value="PHD_SF"/>
    <property type="match status" value="1"/>
</dbReference>
<evidence type="ECO:0000256" key="4">
    <source>
        <dbReference type="SAM" id="MobiDB-lite"/>
    </source>
</evidence>
<name>A0AAD7H8J6_9AGAR</name>
<feature type="compositionally biased region" description="Polar residues" evidence="4">
    <location>
        <begin position="845"/>
        <end position="860"/>
    </location>
</feature>
<dbReference type="InterPro" id="IPR001965">
    <property type="entry name" value="Znf_PHD"/>
</dbReference>
<sequence>MLKKEKGEFTDIVQDHPTTGPLKLLVGRPGAAGPAKSVAHISPLLVNADRIKYERRKVLRGPGGYGGDNFLKEFAKFEEDNPDFIRNSQLGTVAVIVMQTPFMASLLVKSTMVDNEAVNGLVSDAAHGFWLDRNTLLIVSSVYEPIHLKCWVPAVITYSNGGTAEHYRIHFFELFASISRECEMRKLSMTDDMLANVVDFSLAERNGFISAFVDFWRQYAPDERTVNELLEAAPKLLKGCVQHFRGQITRLKKISGVVDPAQIDVFANAAKKLLKCETVDEFTTHANAFIEAFPRAETWIRWWMLPAHACMLFPSFRVMDAALWHKIPDTTNAEEAMHWKMYAGLGKAFALMPGLRALAAFADYYRTQFDAQRRGVKVHYGADREHWKVTASLHGRTKYNRTPGTIKNDGRPPDTAKVLIGRPKRKGTEYEKGYVWRDNSCWLDSSLIAIFSAASRDYSMSMEPMFAALPSGHPLLDLRQMIYTRLQLPLEGYEDGGCALLSDQRDGFRKVLQAAPRGPVTSLTGFGHLFPWLYFIAGPMRPGKSTFTPEGERAASYFRMFTVELKRCDGAGEQQEHFALGNIKLRKDCQLTPAVYPQYQGNLRAWFADLMRPAKPQALGACWRVYEGDIFCLGNTRGEPPSDGHWDVPSALYPYPNNAVATAVAVASSLLVDRNGGVEDRHFITRYLTSDGAKNRIFDYDGRKHEGHAVLQSSSALKGLLTGPTHLLRDIPDGYQLDAIIYHLDGGEPAQKYFRKQQIVLAKKIGLHLAPGPSSLTGIPATCEFQCPHLEQLTEEERVSWHPNGTSASIEFRIAPLQKSPKKGLPHPPPPPASTIKTTKPLLSVVSSDGTQSDSPSRGNSLPPIATIEHPLVPPPPAIAASSTPRGFQLRCNPCGKEGYVEKRSQLVQCQKCEFWSHIDCVEPLAYRDSDPGSDIESELSWHDPDFIFTCVICTTAPVALTSDSEFKPGQTCMLPEISDWINTTIWLPAKLLDLDLNRSSKEYMFVWNNAISWPNEDPEERVFYRSAAHCNPISSIWPLHETQLGSVWLPQCLKAVPEGADPFNPDLFYLFHLAVPTIAQILVDMDLSHPVIRSFRDYFKGKPWKPQTSIDWMRNHSFDPSPALEAMLEDPLTILRQHELLRLEVDANQKIFGPGSILLQSLAIQHSLGDPWDLNGATFSEIQSRQIVFARPSGFDGLNAMWDSVDPSATAGAKEGGGSTIGFDYMRWGDRFNAKHTIFDNSSEVAFYTATGATGWFQLGAASDLHVNGPMGPVWVQVRCGGQLAMPDGK</sequence>
<dbReference type="Gene3D" id="3.30.40.10">
    <property type="entry name" value="Zinc/RING finger domain, C3HC4 (zinc finger)"/>
    <property type="match status" value="1"/>
</dbReference>
<accession>A0AAD7H8J6</accession>
<protein>
    <recommendedName>
        <fullName evidence="5">Zinc finger PHD-type domain-containing protein</fullName>
    </recommendedName>
</protein>
<dbReference type="EMBL" id="JARKIB010000325">
    <property type="protein sequence ID" value="KAJ7714444.1"/>
    <property type="molecule type" value="Genomic_DNA"/>
</dbReference>
<dbReference type="GO" id="GO:0008270">
    <property type="term" value="F:zinc ion binding"/>
    <property type="evidence" value="ECO:0007669"/>
    <property type="project" value="UniProtKB-KW"/>
</dbReference>
<dbReference type="InterPro" id="IPR013083">
    <property type="entry name" value="Znf_RING/FYVE/PHD"/>
</dbReference>
<keyword evidence="1" id="KW-0479">Metal-binding</keyword>
<keyword evidence="3" id="KW-0862">Zinc</keyword>
<gene>
    <name evidence="6" type="ORF">B0H16DRAFT_1742637</name>
</gene>
<keyword evidence="7" id="KW-1185">Reference proteome</keyword>
<dbReference type="Proteomes" id="UP001215598">
    <property type="component" value="Unassembled WGS sequence"/>
</dbReference>
<dbReference type="InterPro" id="IPR011011">
    <property type="entry name" value="Znf_FYVE_PHD"/>
</dbReference>
<evidence type="ECO:0000256" key="2">
    <source>
        <dbReference type="ARBA" id="ARBA00022771"/>
    </source>
</evidence>
<evidence type="ECO:0000313" key="6">
    <source>
        <dbReference type="EMBL" id="KAJ7714444.1"/>
    </source>
</evidence>
<evidence type="ECO:0000256" key="3">
    <source>
        <dbReference type="ARBA" id="ARBA00022833"/>
    </source>
</evidence>
<keyword evidence="2" id="KW-0863">Zinc-finger</keyword>
<organism evidence="6 7">
    <name type="scientific">Mycena metata</name>
    <dbReference type="NCBI Taxonomy" id="1033252"/>
    <lineage>
        <taxon>Eukaryota</taxon>
        <taxon>Fungi</taxon>
        <taxon>Dikarya</taxon>
        <taxon>Basidiomycota</taxon>
        <taxon>Agaricomycotina</taxon>
        <taxon>Agaricomycetes</taxon>
        <taxon>Agaricomycetidae</taxon>
        <taxon>Agaricales</taxon>
        <taxon>Marasmiineae</taxon>
        <taxon>Mycenaceae</taxon>
        <taxon>Mycena</taxon>
    </lineage>
</organism>
<dbReference type="SUPFAM" id="SSF57903">
    <property type="entry name" value="FYVE/PHD zinc finger"/>
    <property type="match status" value="1"/>
</dbReference>
<evidence type="ECO:0000313" key="7">
    <source>
        <dbReference type="Proteomes" id="UP001215598"/>
    </source>
</evidence>
<dbReference type="SMART" id="SM00249">
    <property type="entry name" value="PHD"/>
    <property type="match status" value="1"/>
</dbReference>
<feature type="region of interest" description="Disordered" evidence="4">
    <location>
        <begin position="819"/>
        <end position="866"/>
    </location>
</feature>
<evidence type="ECO:0000256" key="1">
    <source>
        <dbReference type="ARBA" id="ARBA00022723"/>
    </source>
</evidence>